<dbReference type="PANTHER" id="PTHR36578">
    <property type="entry name" value="CHROMOSOME 15, WHOLE GENOME SHOTGUN SEQUENCE"/>
    <property type="match status" value="1"/>
</dbReference>
<organism evidence="2 3">
    <name type="scientific">Tilletia horrida</name>
    <dbReference type="NCBI Taxonomy" id="155126"/>
    <lineage>
        <taxon>Eukaryota</taxon>
        <taxon>Fungi</taxon>
        <taxon>Dikarya</taxon>
        <taxon>Basidiomycota</taxon>
        <taxon>Ustilaginomycotina</taxon>
        <taxon>Exobasidiomycetes</taxon>
        <taxon>Tilletiales</taxon>
        <taxon>Tilletiaceae</taxon>
        <taxon>Tilletia</taxon>
    </lineage>
</organism>
<gene>
    <name evidence="2" type="ORF">OC846_003588</name>
</gene>
<accession>A0AAN6GNV4</accession>
<evidence type="ECO:0000313" key="2">
    <source>
        <dbReference type="EMBL" id="KAK0550656.1"/>
    </source>
</evidence>
<feature type="signal peptide" evidence="1">
    <location>
        <begin position="1"/>
        <end position="18"/>
    </location>
</feature>
<comment type="caution">
    <text evidence="2">The sequence shown here is derived from an EMBL/GenBank/DDBJ whole genome shotgun (WGS) entry which is preliminary data.</text>
</comment>
<evidence type="ECO:0000256" key="1">
    <source>
        <dbReference type="SAM" id="SignalP"/>
    </source>
</evidence>
<dbReference type="AlphaFoldDB" id="A0AAN6GNV4"/>
<dbReference type="EMBL" id="JAPDMZ010000089">
    <property type="protein sequence ID" value="KAK0550656.1"/>
    <property type="molecule type" value="Genomic_DNA"/>
</dbReference>
<dbReference type="Proteomes" id="UP001176517">
    <property type="component" value="Unassembled WGS sequence"/>
</dbReference>
<feature type="chain" id="PRO_5042817626" evidence="1">
    <location>
        <begin position="19"/>
        <end position="406"/>
    </location>
</feature>
<keyword evidence="1" id="KW-0732">Signal</keyword>
<proteinExistence type="predicted"/>
<keyword evidence="3" id="KW-1185">Reference proteome</keyword>
<reference evidence="2" key="1">
    <citation type="journal article" date="2023" name="PhytoFront">
        <title>Draft Genome Resources of Seven Strains of Tilletia horrida, Causal Agent of Kernel Smut of Rice.</title>
        <authorList>
            <person name="Khanal S."/>
            <person name="Antony Babu S."/>
            <person name="Zhou X.G."/>
        </authorList>
    </citation>
    <scope>NUCLEOTIDE SEQUENCE</scope>
    <source>
        <strain evidence="2">TX6</strain>
    </source>
</reference>
<dbReference type="PANTHER" id="PTHR36578:SF1">
    <property type="entry name" value="APPLE DOMAIN-CONTAINING PROTEIN"/>
    <property type="match status" value="1"/>
</dbReference>
<name>A0AAN6GNV4_9BASI</name>
<evidence type="ECO:0000313" key="3">
    <source>
        <dbReference type="Proteomes" id="UP001176517"/>
    </source>
</evidence>
<sequence>MAFKRAALIATLLVAASATPLIVRQDASGSASGSGSDDTYELPNYVYDDGTLDITSLYEAAVIVPDNVPPPVITTEIIPIDPAAVMADVVDQAASQTDNSTTSSGSGSISKRATTQITPKWAGYSVCGTQLPTSGPLPAVDTPAGFSSDQNLYNIAMNAKTPAGFSRVFAGQTAVFQTYGTNAYLGNKRLETYNPQICADMCTSGQVKNCQSFDIYFERNPSIDLSKADLSKCNNPPSINRIGCQFFGIPPTLAGATSDGQIRGNYFRTAKAGSNAYTLPIDLKLINGTKPPQVFPNGKIDNQKGHGFLLAVTLFTVNPTPDPTFCYALAARRYGTKWQSFLTWSSMRNGVYVGQGCLIYKKAGYTSADANDGFQHGSSKKGEGDVRYTSAPALYYERDDSAKYKS</sequence>
<protein>
    <submittedName>
        <fullName evidence="2">Uncharacterized protein</fullName>
    </submittedName>
</protein>